<dbReference type="EMBL" id="JBHUOP010000006">
    <property type="protein sequence ID" value="MFD2841530.1"/>
    <property type="molecule type" value="Genomic_DNA"/>
</dbReference>
<keyword evidence="2" id="KW-1133">Transmembrane helix</keyword>
<evidence type="ECO:0000259" key="3">
    <source>
        <dbReference type="Pfam" id="PF00188"/>
    </source>
</evidence>
<keyword evidence="2" id="KW-0812">Transmembrane</keyword>
<feature type="transmembrane region" description="Helical" evidence="2">
    <location>
        <begin position="12"/>
        <end position="34"/>
    </location>
</feature>
<name>A0ABW5XHS3_9MICO</name>
<evidence type="ECO:0000313" key="4">
    <source>
        <dbReference type="EMBL" id="MFD2841530.1"/>
    </source>
</evidence>
<evidence type="ECO:0000256" key="1">
    <source>
        <dbReference type="SAM" id="MobiDB-lite"/>
    </source>
</evidence>
<keyword evidence="5" id="KW-1185">Reference proteome</keyword>
<proteinExistence type="predicted"/>
<dbReference type="InterPro" id="IPR014044">
    <property type="entry name" value="CAP_dom"/>
</dbReference>
<accession>A0ABW5XHS3</accession>
<sequence length="446" mass="46869">MSRRHARIHKTAVWPLFMIMLLVPAFMVGAFAFVEISERWIANAENVDFPGGYAAARQPLSTSTATASRNLERQPQPSPSSSQPDPTAPTLAEGVDGLGASAGAAVAEKQPDPAEPSPETQPSEAQPEKTKDPAEKEPKATTAATAEPTPEQTTAQDSVTPATTVIDTSSKSAVKSAYNKMVAQNLITEKQPTVSECSVAATSSDTRARTLDAINFSRALVGLSPVTFSDEFNSKAEQAALVQALQGHLSHTPSPGDCNLTAGAEASGQSNLSMGTHGARNILAYLEDGGEHNAAVGHRKHILNPGQQQMGVGYAGNYGALYVFGPTSAKNPTPEWIAWPAAGFFPAEMEPNGRWSFTTTAATADFSAATVTVTRRSTTVEADVIHRDGSGARYGDQVGVTFTVPQDIIRLNSDGRANVTVTVSGIRSGGKEVAAQTYTVKLFAAQ</sequence>
<organism evidence="4 5">
    <name type="scientific">Populibacterium corticicola</name>
    <dbReference type="NCBI Taxonomy" id="1812826"/>
    <lineage>
        <taxon>Bacteria</taxon>
        <taxon>Bacillati</taxon>
        <taxon>Actinomycetota</taxon>
        <taxon>Actinomycetes</taxon>
        <taxon>Micrococcales</taxon>
        <taxon>Jonesiaceae</taxon>
        <taxon>Populibacterium</taxon>
    </lineage>
</organism>
<comment type="caution">
    <text evidence="4">The sequence shown here is derived from an EMBL/GenBank/DDBJ whole genome shotgun (WGS) entry which is preliminary data.</text>
</comment>
<evidence type="ECO:0000313" key="5">
    <source>
        <dbReference type="Proteomes" id="UP001597391"/>
    </source>
</evidence>
<feature type="compositionally biased region" description="Basic and acidic residues" evidence="1">
    <location>
        <begin position="126"/>
        <end position="139"/>
    </location>
</feature>
<evidence type="ECO:0000256" key="2">
    <source>
        <dbReference type="SAM" id="Phobius"/>
    </source>
</evidence>
<reference evidence="5" key="1">
    <citation type="journal article" date="2019" name="Int. J. Syst. Evol. Microbiol.">
        <title>The Global Catalogue of Microorganisms (GCM) 10K type strain sequencing project: providing services to taxonomists for standard genome sequencing and annotation.</title>
        <authorList>
            <consortium name="The Broad Institute Genomics Platform"/>
            <consortium name="The Broad Institute Genome Sequencing Center for Infectious Disease"/>
            <person name="Wu L."/>
            <person name="Ma J."/>
        </authorList>
    </citation>
    <scope>NUCLEOTIDE SEQUENCE [LARGE SCALE GENOMIC DNA]</scope>
    <source>
        <strain evidence="5">KCTC 33576</strain>
    </source>
</reference>
<dbReference type="InterPro" id="IPR035940">
    <property type="entry name" value="CAP_sf"/>
</dbReference>
<feature type="region of interest" description="Disordered" evidence="1">
    <location>
        <begin position="60"/>
        <end position="163"/>
    </location>
</feature>
<protein>
    <submittedName>
        <fullName evidence="4">CAP domain-containing protein</fullName>
    </submittedName>
</protein>
<dbReference type="SUPFAM" id="SSF55797">
    <property type="entry name" value="PR-1-like"/>
    <property type="match status" value="1"/>
</dbReference>
<feature type="compositionally biased region" description="Polar residues" evidence="1">
    <location>
        <begin position="60"/>
        <end position="69"/>
    </location>
</feature>
<dbReference type="CDD" id="cd05379">
    <property type="entry name" value="CAP_bacterial"/>
    <property type="match status" value="1"/>
</dbReference>
<feature type="compositionally biased region" description="Low complexity" evidence="1">
    <location>
        <begin position="140"/>
        <end position="156"/>
    </location>
</feature>
<feature type="domain" description="SCP" evidence="3">
    <location>
        <begin position="211"/>
        <end position="322"/>
    </location>
</feature>
<dbReference type="Gene3D" id="3.40.33.10">
    <property type="entry name" value="CAP"/>
    <property type="match status" value="1"/>
</dbReference>
<keyword evidence="2" id="KW-0472">Membrane</keyword>
<dbReference type="Proteomes" id="UP001597391">
    <property type="component" value="Unassembled WGS sequence"/>
</dbReference>
<gene>
    <name evidence="4" type="ORF">ACFSYH_13265</name>
</gene>
<dbReference type="Pfam" id="PF00188">
    <property type="entry name" value="CAP"/>
    <property type="match status" value="1"/>
</dbReference>
<dbReference type="RefSeq" id="WP_377467613.1">
    <property type="nucleotide sequence ID" value="NZ_JBHUOP010000006.1"/>
</dbReference>